<dbReference type="PROSITE" id="PS50850">
    <property type="entry name" value="MFS"/>
    <property type="match status" value="1"/>
</dbReference>
<evidence type="ECO:0000313" key="7">
    <source>
        <dbReference type="EMBL" id="CAA9567855.1"/>
    </source>
</evidence>
<dbReference type="InterPro" id="IPR020846">
    <property type="entry name" value="MFS_dom"/>
</dbReference>
<feature type="transmembrane region" description="Helical" evidence="5">
    <location>
        <begin position="138"/>
        <end position="164"/>
    </location>
</feature>
<feature type="transmembrane region" description="Helical" evidence="5">
    <location>
        <begin position="383"/>
        <end position="403"/>
    </location>
</feature>
<feature type="transmembrane region" description="Helical" evidence="5">
    <location>
        <begin position="232"/>
        <end position="254"/>
    </location>
</feature>
<evidence type="ECO:0000256" key="5">
    <source>
        <dbReference type="SAM" id="Phobius"/>
    </source>
</evidence>
<evidence type="ECO:0000256" key="1">
    <source>
        <dbReference type="ARBA" id="ARBA00022692"/>
    </source>
</evidence>
<reference evidence="7" key="1">
    <citation type="submission" date="2020-02" db="EMBL/GenBank/DDBJ databases">
        <authorList>
            <person name="Meier V. D."/>
        </authorList>
    </citation>
    <scope>NUCLEOTIDE SEQUENCE</scope>
    <source>
        <strain evidence="7">AVDCRST_MAG49</strain>
    </source>
</reference>
<dbReference type="InterPro" id="IPR011701">
    <property type="entry name" value="MFS"/>
</dbReference>
<feature type="transmembrane region" description="Helical" evidence="5">
    <location>
        <begin position="176"/>
        <end position="198"/>
    </location>
</feature>
<feature type="transmembrane region" description="Helical" evidence="5">
    <location>
        <begin position="359"/>
        <end position="377"/>
    </location>
</feature>
<gene>
    <name evidence="7" type="ORF">AVDCRST_MAG49-3176</name>
</gene>
<dbReference type="AlphaFoldDB" id="A0A6J4V6L4"/>
<dbReference type="PANTHER" id="PTHR23520">
    <property type="entry name" value="TRANSPORTER, PUTATIVE (AFU_ORTHOLOGUE AFUA_3G04000)-RELATED"/>
    <property type="match status" value="1"/>
</dbReference>
<feature type="transmembrane region" description="Helical" evidence="5">
    <location>
        <begin position="80"/>
        <end position="98"/>
    </location>
</feature>
<feature type="transmembrane region" description="Helical" evidence="5">
    <location>
        <begin position="104"/>
        <end position="126"/>
    </location>
</feature>
<feature type="transmembrane region" description="Helical" evidence="5">
    <location>
        <begin position="298"/>
        <end position="324"/>
    </location>
</feature>
<dbReference type="InterPro" id="IPR036259">
    <property type="entry name" value="MFS_trans_sf"/>
</dbReference>
<evidence type="ECO:0000256" key="2">
    <source>
        <dbReference type="ARBA" id="ARBA00022989"/>
    </source>
</evidence>
<dbReference type="PANTHER" id="PTHR23520:SF5">
    <property type="entry name" value="TRANSPORTER, PUTATIVE (AFU_ORTHOLOGUE AFUA_3G04000)-RELATED"/>
    <property type="match status" value="1"/>
</dbReference>
<evidence type="ECO:0000256" key="3">
    <source>
        <dbReference type="ARBA" id="ARBA00023136"/>
    </source>
</evidence>
<dbReference type="SUPFAM" id="SSF103473">
    <property type="entry name" value="MFS general substrate transporter"/>
    <property type="match status" value="1"/>
</dbReference>
<keyword evidence="3 5" id="KW-0472">Membrane</keyword>
<evidence type="ECO:0000259" key="6">
    <source>
        <dbReference type="PROSITE" id="PS50850"/>
    </source>
</evidence>
<name>A0A6J4V6L4_9BACT</name>
<keyword evidence="1 5" id="KW-0812">Transmembrane</keyword>
<dbReference type="Pfam" id="PF07690">
    <property type="entry name" value="MFS_1"/>
    <property type="match status" value="1"/>
</dbReference>
<dbReference type="EMBL" id="CADCWG010000218">
    <property type="protein sequence ID" value="CAA9567855.1"/>
    <property type="molecule type" value="Genomic_DNA"/>
</dbReference>
<evidence type="ECO:0000256" key="4">
    <source>
        <dbReference type="SAM" id="MobiDB-lite"/>
    </source>
</evidence>
<sequence>MGAYLRRVRGFGRDIRLFLLYNLLAYVGFGVFQLLYNLYLYRLGLREDFIGAFNGVQTLAMAGASATMGPVLARTGVWRAIVGGFALFLVVSLALAFAEARGVLLVLSALLGVGLAYLFTSTMPFIIEWGRRDLRADIAAIAFSLISLATTIGSLLGGALPALVGRLAGGGPDGVAAYRWTLVAGTVLATAGLAPLLAMGPARRSRPRHDHAAACEDEDPAIRRQVRKDMGVFIAVGGLMALGAGMVMPFYNVYLTTLGANARSVGYVYAVGGLAAAVIGLTAPALAARVGSLRAVLWVRLSVVPAYLLLLVVPSYGVAVVAHLVRQTSISMGWPLDSTFIAEVLPARARASVFGLRSAAWNLAFSGASLVGGAIIVRAGYGWTFASLVVFTSLGVGLFVGYFGAHPMVRSGAVPSALPRGRRTRVDVAAATPGGGGEDAAATRPDGPAPTSPTPANARPAK</sequence>
<proteinExistence type="predicted"/>
<protein>
    <recommendedName>
        <fullName evidence="6">Major facilitator superfamily (MFS) profile domain-containing protein</fullName>
    </recommendedName>
</protein>
<feature type="region of interest" description="Disordered" evidence="4">
    <location>
        <begin position="423"/>
        <end position="462"/>
    </location>
</feature>
<accession>A0A6J4V6L4</accession>
<keyword evidence="2 5" id="KW-1133">Transmembrane helix</keyword>
<feature type="transmembrane region" description="Helical" evidence="5">
    <location>
        <begin position="266"/>
        <end position="286"/>
    </location>
</feature>
<organism evidence="7">
    <name type="scientific">uncultured Thermomicrobiales bacterium</name>
    <dbReference type="NCBI Taxonomy" id="1645740"/>
    <lineage>
        <taxon>Bacteria</taxon>
        <taxon>Pseudomonadati</taxon>
        <taxon>Thermomicrobiota</taxon>
        <taxon>Thermomicrobia</taxon>
        <taxon>Thermomicrobiales</taxon>
        <taxon>environmental samples</taxon>
    </lineage>
</organism>
<feature type="transmembrane region" description="Helical" evidence="5">
    <location>
        <begin position="20"/>
        <end position="39"/>
    </location>
</feature>
<dbReference type="Gene3D" id="1.20.1250.20">
    <property type="entry name" value="MFS general substrate transporter like domains"/>
    <property type="match status" value="2"/>
</dbReference>
<dbReference type="GO" id="GO:0022857">
    <property type="term" value="F:transmembrane transporter activity"/>
    <property type="evidence" value="ECO:0007669"/>
    <property type="project" value="InterPro"/>
</dbReference>
<feature type="domain" description="Major facilitator superfamily (MFS) profile" evidence="6">
    <location>
        <begin position="14"/>
        <end position="410"/>
    </location>
</feature>